<feature type="non-terminal residue" evidence="2">
    <location>
        <position position="74"/>
    </location>
</feature>
<name>A0A9P5Z7W8_9AGAR</name>
<keyword evidence="3" id="KW-1185">Reference proteome</keyword>
<proteinExistence type="predicted"/>
<sequence length="74" mass="8197">VSGLEFLAALGLYEVPIFGVVITGSRGVLLMGWKCTPQTLNFIIDRNLASFDIKEPLGAFHFAVIVNRIYRQAQ</sequence>
<organism evidence="2 3">
    <name type="scientific">Pholiota conissans</name>
    <dbReference type="NCBI Taxonomy" id="109636"/>
    <lineage>
        <taxon>Eukaryota</taxon>
        <taxon>Fungi</taxon>
        <taxon>Dikarya</taxon>
        <taxon>Basidiomycota</taxon>
        <taxon>Agaricomycotina</taxon>
        <taxon>Agaricomycetes</taxon>
        <taxon>Agaricomycetidae</taxon>
        <taxon>Agaricales</taxon>
        <taxon>Agaricineae</taxon>
        <taxon>Strophariaceae</taxon>
        <taxon>Pholiota</taxon>
    </lineage>
</organism>
<feature type="non-terminal residue" evidence="2">
    <location>
        <position position="1"/>
    </location>
</feature>
<dbReference type="Proteomes" id="UP000807469">
    <property type="component" value="Unassembled WGS sequence"/>
</dbReference>
<dbReference type="OrthoDB" id="2919059at2759"/>
<feature type="transmembrane region" description="Helical" evidence="1">
    <location>
        <begin position="6"/>
        <end position="24"/>
    </location>
</feature>
<gene>
    <name evidence="2" type="ORF">BDN70DRAFT_765039</name>
</gene>
<dbReference type="AlphaFoldDB" id="A0A9P5Z7W8"/>
<keyword evidence="1" id="KW-0812">Transmembrane</keyword>
<keyword evidence="1" id="KW-0472">Membrane</keyword>
<evidence type="ECO:0000256" key="1">
    <source>
        <dbReference type="SAM" id="Phobius"/>
    </source>
</evidence>
<evidence type="ECO:0000313" key="3">
    <source>
        <dbReference type="Proteomes" id="UP000807469"/>
    </source>
</evidence>
<protein>
    <submittedName>
        <fullName evidence="2">Uncharacterized protein</fullName>
    </submittedName>
</protein>
<evidence type="ECO:0000313" key="2">
    <source>
        <dbReference type="EMBL" id="KAF9481619.1"/>
    </source>
</evidence>
<keyword evidence="1" id="KW-1133">Transmembrane helix</keyword>
<comment type="caution">
    <text evidence="2">The sequence shown here is derived from an EMBL/GenBank/DDBJ whole genome shotgun (WGS) entry which is preliminary data.</text>
</comment>
<dbReference type="EMBL" id="MU155176">
    <property type="protein sequence ID" value="KAF9481619.1"/>
    <property type="molecule type" value="Genomic_DNA"/>
</dbReference>
<accession>A0A9P5Z7W8</accession>
<reference evidence="2" key="1">
    <citation type="submission" date="2020-11" db="EMBL/GenBank/DDBJ databases">
        <authorList>
            <consortium name="DOE Joint Genome Institute"/>
            <person name="Ahrendt S."/>
            <person name="Riley R."/>
            <person name="Andreopoulos W."/>
            <person name="Labutti K."/>
            <person name="Pangilinan J."/>
            <person name="Ruiz-Duenas F.J."/>
            <person name="Barrasa J.M."/>
            <person name="Sanchez-Garcia M."/>
            <person name="Camarero S."/>
            <person name="Miyauchi S."/>
            <person name="Serrano A."/>
            <person name="Linde D."/>
            <person name="Babiker R."/>
            <person name="Drula E."/>
            <person name="Ayuso-Fernandez I."/>
            <person name="Pacheco R."/>
            <person name="Padilla G."/>
            <person name="Ferreira P."/>
            <person name="Barriuso J."/>
            <person name="Kellner H."/>
            <person name="Castanera R."/>
            <person name="Alfaro M."/>
            <person name="Ramirez L."/>
            <person name="Pisabarro A.G."/>
            <person name="Kuo A."/>
            <person name="Tritt A."/>
            <person name="Lipzen A."/>
            <person name="He G."/>
            <person name="Yan M."/>
            <person name="Ng V."/>
            <person name="Cullen D."/>
            <person name="Martin F."/>
            <person name="Rosso M.-N."/>
            <person name="Henrissat B."/>
            <person name="Hibbett D."/>
            <person name="Martinez A.T."/>
            <person name="Grigoriev I.V."/>
        </authorList>
    </citation>
    <scope>NUCLEOTIDE SEQUENCE</scope>
    <source>
        <strain evidence="2">CIRM-BRFM 674</strain>
    </source>
</reference>